<feature type="region of interest" description="Disordered" evidence="1">
    <location>
        <begin position="1"/>
        <end position="22"/>
    </location>
</feature>
<accession>U4VA13</accession>
<organism evidence="2 3">
    <name type="scientific">Brucella intermedia 229E</name>
    <dbReference type="NCBI Taxonomy" id="1337887"/>
    <lineage>
        <taxon>Bacteria</taxon>
        <taxon>Pseudomonadati</taxon>
        <taxon>Pseudomonadota</taxon>
        <taxon>Alphaproteobacteria</taxon>
        <taxon>Hyphomicrobiales</taxon>
        <taxon>Brucellaceae</taxon>
        <taxon>Brucella/Ochrobactrum group</taxon>
        <taxon>Brucella</taxon>
    </lineage>
</organism>
<proteinExistence type="predicted"/>
<evidence type="ECO:0000313" key="3">
    <source>
        <dbReference type="Proteomes" id="UP000016842"/>
    </source>
</evidence>
<dbReference type="EMBL" id="ASXJ01000377">
    <property type="protein sequence ID" value="ERL99555.1"/>
    <property type="molecule type" value="Genomic_DNA"/>
</dbReference>
<protein>
    <submittedName>
        <fullName evidence="2">Uncharacterized protein</fullName>
    </submittedName>
</protein>
<gene>
    <name evidence="2" type="ORF">Q644_10555</name>
</gene>
<dbReference type="AlphaFoldDB" id="U4VA13"/>
<feature type="compositionally biased region" description="Gly residues" evidence="1">
    <location>
        <begin position="1"/>
        <end position="12"/>
    </location>
</feature>
<evidence type="ECO:0000256" key="1">
    <source>
        <dbReference type="SAM" id="MobiDB-lite"/>
    </source>
</evidence>
<sequence length="55" mass="6010">MPGGRRAGGGLRQKGFTRNGAVGRRGKSTLFILRVIIMNNATCLIQIKENGLRRV</sequence>
<reference evidence="2 3" key="1">
    <citation type="journal article" date="2014" name="FEMS Microbiol. Lett.">
        <title>Genome sequencing analysis reveals virulence-related gene content of Ochrobactrum intermedium strain 229E, a urease-positive strain isolated from the human gastric niche.</title>
        <authorList>
            <person name="Kulkarni G.J."/>
            <person name="Shetty S."/>
            <person name="Dharne M.S."/>
            <person name="Shouche Y.S."/>
        </authorList>
    </citation>
    <scope>NUCLEOTIDE SEQUENCE [LARGE SCALE GENOMIC DNA]</scope>
    <source>
        <strain evidence="2 3">229E</strain>
    </source>
</reference>
<dbReference type="Proteomes" id="UP000016842">
    <property type="component" value="Unassembled WGS sequence"/>
</dbReference>
<evidence type="ECO:0000313" key="2">
    <source>
        <dbReference type="EMBL" id="ERL99555.1"/>
    </source>
</evidence>
<name>U4VA13_9HYPH</name>
<comment type="caution">
    <text evidence="2">The sequence shown here is derived from an EMBL/GenBank/DDBJ whole genome shotgun (WGS) entry which is preliminary data.</text>
</comment>